<dbReference type="RefSeq" id="WP_199222734.1">
    <property type="nucleotide sequence ID" value="NZ_SLWQ01000003.1"/>
</dbReference>
<dbReference type="Pfam" id="PF12307">
    <property type="entry name" value="DUF3631"/>
    <property type="match status" value="1"/>
</dbReference>
<evidence type="ECO:0000313" key="4">
    <source>
        <dbReference type="Proteomes" id="UP000294862"/>
    </source>
</evidence>
<evidence type="ECO:0000256" key="1">
    <source>
        <dbReference type="SAM" id="MobiDB-lite"/>
    </source>
</evidence>
<proteinExistence type="predicted"/>
<gene>
    <name evidence="3" type="ORF">EV148_103105</name>
</gene>
<evidence type="ECO:0000313" key="3">
    <source>
        <dbReference type="EMBL" id="TCO41185.1"/>
    </source>
</evidence>
<dbReference type="InterPro" id="IPR022081">
    <property type="entry name" value="DUF3631"/>
</dbReference>
<accession>A0A4R2IEU6</accession>
<evidence type="ECO:0000259" key="2">
    <source>
        <dbReference type="Pfam" id="PF12307"/>
    </source>
</evidence>
<reference evidence="3 4" key="1">
    <citation type="journal article" date="2015" name="Stand. Genomic Sci.">
        <title>Genomic Encyclopedia of Bacterial and Archaeal Type Strains, Phase III: the genomes of soil and plant-associated and newly described type strains.</title>
        <authorList>
            <person name="Whitman W.B."/>
            <person name="Woyke T."/>
            <person name="Klenk H.P."/>
            <person name="Zhou Y."/>
            <person name="Lilburn T.G."/>
            <person name="Beck B.J."/>
            <person name="De Vos P."/>
            <person name="Vandamme P."/>
            <person name="Eisen J.A."/>
            <person name="Garrity G."/>
            <person name="Hugenholtz P."/>
            <person name="Kyrpides N.C."/>
        </authorList>
    </citation>
    <scope>NUCLEOTIDE SEQUENCE [LARGE SCALE GENOMIC DNA]</scope>
    <source>
        <strain evidence="3 4">A3</strain>
    </source>
</reference>
<dbReference type="EMBL" id="SLWQ01000003">
    <property type="protein sequence ID" value="TCO41185.1"/>
    <property type="molecule type" value="Genomic_DNA"/>
</dbReference>
<dbReference type="Proteomes" id="UP000294862">
    <property type="component" value="Unassembled WGS sequence"/>
</dbReference>
<comment type="caution">
    <text evidence="3">The sequence shown here is derived from an EMBL/GenBank/DDBJ whole genome shotgun (WGS) entry which is preliminary data.</text>
</comment>
<feature type="domain" description="DUF3631" evidence="2">
    <location>
        <begin position="215"/>
        <end position="392"/>
    </location>
</feature>
<protein>
    <submittedName>
        <fullName evidence="3">Uncharacterized protein DUF3631</fullName>
    </submittedName>
</protein>
<sequence>MAANPHVSRVEAEAERRLSMLETAKRNPRPLPRVAVATPTLPANDSGEKVLADVTAFLRRFVAYPNEHAHAAHALWIAHTHLMDMWDSTPRLAFLSPEPGSGKSRALEVTALLVPHPVEAVNVTPAYLFRKVGSDEGRPTILYDEIDTVFGPKAKENEEIRGLLNAGHRKHSKAGRCVVRGKEVFTEEIPAYCAVALAGLGDLPDTILTRAVIVRMRRRAPSETVEPYRHRVHSAEGDALAVRLAAWMELVGPRIQWPELPDGINDRDADVWEPLIAVADAAGGDWPKRARASAVALLADAKRSAPSLGIQLLADLRRVFGEDDALTTQAVLDGLCAIEESPWGDLRGKPLDNRGLSHRLRPYGIASRTLRVGSTTAKGYRRTDLHDAWERYLPASLPQPDSAVTRVTAVTTPPTVTDVTDVSQLDGNGGDDSEEATEV</sequence>
<organism evidence="3 4">
    <name type="scientific">Dokdonella fugitiva</name>
    <dbReference type="NCBI Taxonomy" id="328517"/>
    <lineage>
        <taxon>Bacteria</taxon>
        <taxon>Pseudomonadati</taxon>
        <taxon>Pseudomonadota</taxon>
        <taxon>Gammaproteobacteria</taxon>
        <taxon>Lysobacterales</taxon>
        <taxon>Rhodanobacteraceae</taxon>
        <taxon>Dokdonella</taxon>
    </lineage>
</organism>
<dbReference type="AlphaFoldDB" id="A0A4R2IEU6"/>
<keyword evidence="4" id="KW-1185">Reference proteome</keyword>
<feature type="region of interest" description="Disordered" evidence="1">
    <location>
        <begin position="414"/>
        <end position="439"/>
    </location>
</feature>
<name>A0A4R2IEU6_9GAMM</name>
<feature type="compositionally biased region" description="Acidic residues" evidence="1">
    <location>
        <begin position="429"/>
        <end position="439"/>
    </location>
</feature>